<gene>
    <name evidence="10 13" type="primary">rsgA</name>
    <name evidence="13" type="ORF">H8698_11075</name>
</gene>
<dbReference type="GO" id="GO:0046872">
    <property type="term" value="F:metal ion binding"/>
    <property type="evidence" value="ECO:0007669"/>
    <property type="project" value="UniProtKB-KW"/>
</dbReference>
<feature type="binding site" evidence="10">
    <location>
        <begin position="164"/>
        <end position="172"/>
    </location>
    <ligand>
        <name>GTP</name>
        <dbReference type="ChEBI" id="CHEBI:37565"/>
    </ligand>
</feature>
<comment type="caution">
    <text evidence="13">The sequence shown here is derived from an EMBL/GenBank/DDBJ whole genome shotgun (WGS) entry which is preliminary data.</text>
</comment>
<protein>
    <recommendedName>
        <fullName evidence="10">Small ribosomal subunit biogenesis GTPase RsgA</fullName>
        <ecNumber evidence="10">3.6.1.-</ecNumber>
    </recommendedName>
</protein>
<dbReference type="InterPro" id="IPR012340">
    <property type="entry name" value="NA-bd_OB-fold"/>
</dbReference>
<comment type="subunit">
    <text evidence="10">Monomer. Associates with 30S ribosomal subunit, binds 16S rRNA.</text>
</comment>
<accession>A0A926HYV9</accession>
<evidence type="ECO:0000313" key="14">
    <source>
        <dbReference type="Proteomes" id="UP000611762"/>
    </source>
</evidence>
<dbReference type="NCBIfam" id="TIGR00157">
    <property type="entry name" value="ribosome small subunit-dependent GTPase A"/>
    <property type="match status" value="1"/>
</dbReference>
<dbReference type="GO" id="GO:0019843">
    <property type="term" value="F:rRNA binding"/>
    <property type="evidence" value="ECO:0007669"/>
    <property type="project" value="UniProtKB-KW"/>
</dbReference>
<dbReference type="EMBL" id="JACRSU010000004">
    <property type="protein sequence ID" value="MBC8541519.1"/>
    <property type="molecule type" value="Genomic_DNA"/>
</dbReference>
<feature type="binding site" evidence="10">
    <location>
        <position position="251"/>
    </location>
    <ligand>
        <name>Zn(2+)</name>
        <dbReference type="ChEBI" id="CHEBI:29105"/>
    </ligand>
</feature>
<keyword evidence="9 10" id="KW-0342">GTP-binding</keyword>
<dbReference type="GO" id="GO:0042274">
    <property type="term" value="P:ribosomal small subunit biogenesis"/>
    <property type="evidence" value="ECO:0007669"/>
    <property type="project" value="UniProtKB-UniRule"/>
</dbReference>
<dbReference type="InterPro" id="IPR030378">
    <property type="entry name" value="G_CP_dom"/>
</dbReference>
<dbReference type="Gene3D" id="2.40.50.140">
    <property type="entry name" value="Nucleic acid-binding proteins"/>
    <property type="match status" value="1"/>
</dbReference>
<dbReference type="CDD" id="cd04466">
    <property type="entry name" value="S1_YloQ_GTPase"/>
    <property type="match status" value="1"/>
</dbReference>
<feature type="binding site" evidence="10">
    <location>
        <position position="246"/>
    </location>
    <ligand>
        <name>Zn(2+)</name>
        <dbReference type="ChEBI" id="CHEBI:29105"/>
    </ligand>
</feature>
<evidence type="ECO:0000256" key="8">
    <source>
        <dbReference type="ARBA" id="ARBA00022884"/>
    </source>
</evidence>
<keyword evidence="5 10" id="KW-0547">Nucleotide-binding</keyword>
<feature type="domain" description="EngC GTPase" evidence="11">
    <location>
        <begin position="74"/>
        <end position="220"/>
    </location>
</feature>
<keyword evidence="8 10" id="KW-0694">RNA-binding</keyword>
<dbReference type="InterPro" id="IPR010914">
    <property type="entry name" value="RsgA_GTPase_dom"/>
</dbReference>
<dbReference type="Pfam" id="PF16745">
    <property type="entry name" value="RsgA_N"/>
    <property type="match status" value="1"/>
</dbReference>
<organism evidence="13 14">
    <name type="scientific">Congzhengia minquanensis</name>
    <dbReference type="NCBI Taxonomy" id="2763657"/>
    <lineage>
        <taxon>Bacteria</taxon>
        <taxon>Bacillati</taxon>
        <taxon>Bacillota</taxon>
        <taxon>Clostridia</taxon>
        <taxon>Eubacteriales</taxon>
        <taxon>Oscillospiraceae</taxon>
        <taxon>Congzhengia</taxon>
    </lineage>
</organism>
<keyword evidence="3 10" id="KW-0479">Metal-binding</keyword>
<dbReference type="SUPFAM" id="SSF50249">
    <property type="entry name" value="Nucleic acid-binding proteins"/>
    <property type="match status" value="1"/>
</dbReference>
<comment type="similarity">
    <text evidence="10">Belongs to the TRAFAC class YlqF/YawG GTPase family. RsgA subfamily.</text>
</comment>
<keyword evidence="14" id="KW-1185">Reference proteome</keyword>
<comment type="function">
    <text evidence="10">One of several proteins that assist in the late maturation steps of the functional core of the 30S ribosomal subunit. Helps release RbfA from mature subunits. May play a role in the assembly of ribosomal proteins into the subunit. Circularly permuted GTPase that catalyzes slow GTP hydrolysis, GTPase activity is stimulated by the 30S ribosomal subunit.</text>
</comment>
<evidence type="ECO:0000256" key="3">
    <source>
        <dbReference type="ARBA" id="ARBA00022723"/>
    </source>
</evidence>
<dbReference type="CDD" id="cd01854">
    <property type="entry name" value="YjeQ_EngC"/>
    <property type="match status" value="1"/>
</dbReference>
<dbReference type="GO" id="GO:0005737">
    <property type="term" value="C:cytoplasm"/>
    <property type="evidence" value="ECO:0007669"/>
    <property type="project" value="UniProtKB-SubCell"/>
</dbReference>
<dbReference type="Pfam" id="PF03193">
    <property type="entry name" value="RsgA_GTPase"/>
    <property type="match status" value="1"/>
</dbReference>
<feature type="binding site" evidence="10">
    <location>
        <position position="259"/>
    </location>
    <ligand>
        <name>Zn(2+)</name>
        <dbReference type="ChEBI" id="CHEBI:29105"/>
    </ligand>
</feature>
<dbReference type="PANTHER" id="PTHR32120:SF11">
    <property type="entry name" value="SMALL RIBOSOMAL SUBUNIT BIOGENESIS GTPASE RSGA 1, MITOCHONDRIAL-RELATED"/>
    <property type="match status" value="1"/>
</dbReference>
<dbReference type="RefSeq" id="WP_249313542.1">
    <property type="nucleotide sequence ID" value="NZ_JACRSU010000004.1"/>
</dbReference>
<dbReference type="Gene3D" id="1.10.40.50">
    <property type="entry name" value="Probable gtpase engc, domain 3"/>
    <property type="match status" value="1"/>
</dbReference>
<dbReference type="Proteomes" id="UP000611762">
    <property type="component" value="Unassembled WGS sequence"/>
</dbReference>
<evidence type="ECO:0000256" key="5">
    <source>
        <dbReference type="ARBA" id="ARBA00022741"/>
    </source>
</evidence>
<name>A0A926HYV9_9FIRM</name>
<dbReference type="PANTHER" id="PTHR32120">
    <property type="entry name" value="SMALL RIBOSOMAL SUBUNIT BIOGENESIS GTPASE RSGA"/>
    <property type="match status" value="1"/>
</dbReference>
<dbReference type="InterPro" id="IPR027417">
    <property type="entry name" value="P-loop_NTPase"/>
</dbReference>
<evidence type="ECO:0000256" key="6">
    <source>
        <dbReference type="ARBA" id="ARBA00022801"/>
    </source>
</evidence>
<dbReference type="InterPro" id="IPR031944">
    <property type="entry name" value="RsgA_N"/>
</dbReference>
<dbReference type="GO" id="GO:0005525">
    <property type="term" value="F:GTP binding"/>
    <property type="evidence" value="ECO:0007669"/>
    <property type="project" value="UniProtKB-UniRule"/>
</dbReference>
<keyword evidence="2 10" id="KW-0690">Ribosome biogenesis</keyword>
<dbReference type="SUPFAM" id="SSF52540">
    <property type="entry name" value="P-loop containing nucleoside triphosphate hydrolases"/>
    <property type="match status" value="1"/>
</dbReference>
<comment type="subcellular location">
    <subcellularLocation>
        <location evidence="10">Cytoplasm</location>
    </subcellularLocation>
</comment>
<feature type="domain" description="CP-type G" evidence="12">
    <location>
        <begin position="65"/>
        <end position="222"/>
    </location>
</feature>
<dbReference type="AlphaFoldDB" id="A0A926HYV9"/>
<sequence>MTGTIMKGIGGFYYVKCDSGTVFSCRARGRFRKDGQVPMVGDRVEIEITDPEEKEGYVTKIGPRKNQFFRPPVSNIDLLLVTFAISAPEPALELIDKLTVTAVSQGVACAVCINKAELNREKAANLAKEYALADFPVIVCSAKTGEGVDRLKDLLKGKVTALAGSSGVGKSSLLNAMGENFTLKTGAVSDKIQRGKHTTRHTELFPLSFGGFVFDTPGFGSFEVEKMMAQNLSAMFPEIAKHGGQCRFPGCSHITEPDCSVKDALNRGEIGQNRYNSYCALYNSLKDVKDWQL</sequence>
<evidence type="ECO:0000256" key="1">
    <source>
        <dbReference type="ARBA" id="ARBA00022490"/>
    </source>
</evidence>
<dbReference type="Gene3D" id="3.40.50.300">
    <property type="entry name" value="P-loop containing nucleotide triphosphate hydrolases"/>
    <property type="match status" value="1"/>
</dbReference>
<proteinExistence type="inferred from homology"/>
<reference evidence="13" key="1">
    <citation type="submission" date="2020-08" db="EMBL/GenBank/DDBJ databases">
        <title>Genome public.</title>
        <authorList>
            <person name="Liu C."/>
            <person name="Sun Q."/>
        </authorList>
    </citation>
    <scope>NUCLEOTIDE SEQUENCE</scope>
    <source>
        <strain evidence="13">H8</strain>
    </source>
</reference>
<dbReference type="HAMAP" id="MF_01820">
    <property type="entry name" value="GTPase_RsgA"/>
    <property type="match status" value="1"/>
</dbReference>
<evidence type="ECO:0000259" key="12">
    <source>
        <dbReference type="PROSITE" id="PS51721"/>
    </source>
</evidence>
<keyword evidence="7 10" id="KW-0862">Zinc</keyword>
<evidence type="ECO:0000313" key="13">
    <source>
        <dbReference type="EMBL" id="MBC8541519.1"/>
    </source>
</evidence>
<evidence type="ECO:0000256" key="10">
    <source>
        <dbReference type="HAMAP-Rule" id="MF_01820"/>
    </source>
</evidence>
<keyword evidence="4 10" id="KW-0699">rRNA-binding</keyword>
<keyword evidence="6 10" id="KW-0378">Hydrolase</keyword>
<comment type="cofactor">
    <cofactor evidence="10">
        <name>Zn(2+)</name>
        <dbReference type="ChEBI" id="CHEBI:29105"/>
    </cofactor>
    <text evidence="10">Binds 1 zinc ion per subunit.</text>
</comment>
<evidence type="ECO:0000256" key="9">
    <source>
        <dbReference type="ARBA" id="ARBA00023134"/>
    </source>
</evidence>
<comment type="caution">
    <text evidence="10">Lacks conserved residue(s) required for the propagation of feature annotation.</text>
</comment>
<evidence type="ECO:0000256" key="2">
    <source>
        <dbReference type="ARBA" id="ARBA00022517"/>
    </source>
</evidence>
<feature type="binding site" evidence="10">
    <location>
        <position position="253"/>
    </location>
    <ligand>
        <name>Zn(2+)</name>
        <dbReference type="ChEBI" id="CHEBI:29105"/>
    </ligand>
</feature>
<evidence type="ECO:0000256" key="4">
    <source>
        <dbReference type="ARBA" id="ARBA00022730"/>
    </source>
</evidence>
<dbReference type="EC" id="3.6.1.-" evidence="10"/>
<dbReference type="GO" id="GO:0003924">
    <property type="term" value="F:GTPase activity"/>
    <property type="evidence" value="ECO:0007669"/>
    <property type="project" value="UniProtKB-UniRule"/>
</dbReference>
<evidence type="ECO:0000259" key="11">
    <source>
        <dbReference type="PROSITE" id="PS50936"/>
    </source>
</evidence>
<keyword evidence="1 10" id="KW-0963">Cytoplasm</keyword>
<dbReference type="PROSITE" id="PS50936">
    <property type="entry name" value="ENGC_GTPASE"/>
    <property type="match status" value="1"/>
</dbReference>
<dbReference type="InterPro" id="IPR004881">
    <property type="entry name" value="Ribosome_biogen_GTPase_RsgA"/>
</dbReference>
<dbReference type="PROSITE" id="PS51721">
    <property type="entry name" value="G_CP"/>
    <property type="match status" value="1"/>
</dbReference>
<evidence type="ECO:0000256" key="7">
    <source>
        <dbReference type="ARBA" id="ARBA00022833"/>
    </source>
</evidence>